<feature type="compositionally biased region" description="Polar residues" evidence="2">
    <location>
        <begin position="279"/>
        <end position="291"/>
    </location>
</feature>
<accession>A0A2T9YIF4</accession>
<dbReference type="Proteomes" id="UP000245383">
    <property type="component" value="Unassembled WGS sequence"/>
</dbReference>
<feature type="compositionally biased region" description="Basic residues" evidence="2">
    <location>
        <begin position="316"/>
        <end position="332"/>
    </location>
</feature>
<feature type="compositionally biased region" description="Low complexity" evidence="2">
    <location>
        <begin position="205"/>
        <end position="214"/>
    </location>
</feature>
<sequence>MVVSCSDDTFGKKENLILPGYTNLDGCHGWVTKRKNNLSPSDLDWSIIKLCEAGHLKKAVIETIGLDGLEPVTAALYACRSDNLNPDFPKPINWYKISSDVNLEANKSTTVDLNLSDDLFTHVKLIIAPDGGISRLRLFDHEPVSENHLSDFVEVSKSEIIESEIISKTSVPINPSKRNIDDTQALELKTSTETEKSLPSNNELPIPSEIIPIESESKSENVSTSTVDSIPNKTFLNRIIATPKRPSAKRPIILQSPVDNSLANSTNNSIPKKPLSVFSSVLSPTDNSNLTKKPKKSTKDEYGDSPAIPTTQAVKKSSKNKKSKKAIKSQLD</sequence>
<feature type="region of interest" description="Disordered" evidence="2">
    <location>
        <begin position="190"/>
        <end position="227"/>
    </location>
</feature>
<dbReference type="PANTHER" id="PTHR12045">
    <property type="entry name" value="ALLANTOICASE"/>
    <property type="match status" value="1"/>
</dbReference>
<feature type="domain" description="Allantoicase" evidence="3">
    <location>
        <begin position="2"/>
        <end position="140"/>
    </location>
</feature>
<evidence type="ECO:0000313" key="5">
    <source>
        <dbReference type="Proteomes" id="UP000245383"/>
    </source>
</evidence>
<dbReference type="AlphaFoldDB" id="A0A2T9YIF4"/>
<dbReference type="OrthoDB" id="10266039at2759"/>
<dbReference type="SUPFAM" id="SSF49785">
    <property type="entry name" value="Galactose-binding domain-like"/>
    <property type="match status" value="1"/>
</dbReference>
<dbReference type="GO" id="GO:0000256">
    <property type="term" value="P:allantoin catabolic process"/>
    <property type="evidence" value="ECO:0007669"/>
    <property type="project" value="InterPro"/>
</dbReference>
<dbReference type="Gene3D" id="2.60.120.260">
    <property type="entry name" value="Galactose-binding domain-like"/>
    <property type="match status" value="1"/>
</dbReference>
<organism evidence="4 5">
    <name type="scientific">Smittium simulii</name>
    <dbReference type="NCBI Taxonomy" id="133385"/>
    <lineage>
        <taxon>Eukaryota</taxon>
        <taxon>Fungi</taxon>
        <taxon>Fungi incertae sedis</taxon>
        <taxon>Zoopagomycota</taxon>
        <taxon>Kickxellomycotina</taxon>
        <taxon>Harpellomycetes</taxon>
        <taxon>Harpellales</taxon>
        <taxon>Legeriomycetaceae</taxon>
        <taxon>Smittium</taxon>
    </lineage>
</organism>
<evidence type="ECO:0000259" key="3">
    <source>
        <dbReference type="Pfam" id="PF03561"/>
    </source>
</evidence>
<reference evidence="4 5" key="1">
    <citation type="journal article" date="2018" name="MBio">
        <title>Comparative Genomics Reveals the Core Gene Toolbox for the Fungus-Insect Symbiosis.</title>
        <authorList>
            <person name="Wang Y."/>
            <person name="Stata M."/>
            <person name="Wang W."/>
            <person name="Stajich J.E."/>
            <person name="White M.M."/>
            <person name="Moncalvo J.M."/>
        </authorList>
    </citation>
    <scope>NUCLEOTIDE SEQUENCE [LARGE SCALE GENOMIC DNA]</scope>
    <source>
        <strain evidence="4 5">SWE-8-4</strain>
    </source>
</reference>
<evidence type="ECO:0000256" key="2">
    <source>
        <dbReference type="SAM" id="MobiDB-lite"/>
    </source>
</evidence>
<comment type="caution">
    <text evidence="4">The sequence shown here is derived from an EMBL/GenBank/DDBJ whole genome shotgun (WGS) entry which is preliminary data.</text>
</comment>
<dbReference type="InterPro" id="IPR015908">
    <property type="entry name" value="Allantoicase_dom"/>
</dbReference>
<dbReference type="STRING" id="133385.A0A2T9YIF4"/>
<dbReference type="EMBL" id="MBFR01000175">
    <property type="protein sequence ID" value="PVU92089.1"/>
    <property type="molecule type" value="Genomic_DNA"/>
</dbReference>
<name>A0A2T9YIF4_9FUNG</name>
<comment type="similarity">
    <text evidence="1">Belongs to the allantoicase family.</text>
</comment>
<protein>
    <recommendedName>
        <fullName evidence="3">Allantoicase domain-containing protein</fullName>
    </recommendedName>
</protein>
<dbReference type="Pfam" id="PF03561">
    <property type="entry name" value="Allantoicase"/>
    <property type="match status" value="1"/>
</dbReference>
<keyword evidence="5" id="KW-1185">Reference proteome</keyword>
<evidence type="ECO:0000256" key="1">
    <source>
        <dbReference type="ARBA" id="ARBA00009242"/>
    </source>
</evidence>
<proteinExistence type="inferred from homology"/>
<dbReference type="GO" id="GO:0004037">
    <property type="term" value="F:allantoicase activity"/>
    <property type="evidence" value="ECO:0007669"/>
    <property type="project" value="InterPro"/>
</dbReference>
<dbReference type="InterPro" id="IPR005164">
    <property type="entry name" value="Allantoicase"/>
</dbReference>
<gene>
    <name evidence="4" type="ORF">BB561_004048</name>
</gene>
<evidence type="ECO:0000313" key="4">
    <source>
        <dbReference type="EMBL" id="PVU92089.1"/>
    </source>
</evidence>
<dbReference type="PANTHER" id="PTHR12045:SF3">
    <property type="entry name" value="INACTIVE ALLANTOICASE-RELATED"/>
    <property type="match status" value="1"/>
</dbReference>
<dbReference type="InterPro" id="IPR008979">
    <property type="entry name" value="Galactose-bd-like_sf"/>
</dbReference>
<feature type="region of interest" description="Disordered" evidence="2">
    <location>
        <begin position="279"/>
        <end position="332"/>
    </location>
</feature>